<name>A0ABP0MGY5_9DINO</name>
<accession>A0ABP0MGY5</accession>
<protein>
    <submittedName>
        <fullName evidence="1">SAM domain-containing protein</fullName>
    </submittedName>
</protein>
<evidence type="ECO:0000313" key="1">
    <source>
        <dbReference type="EMBL" id="CAK9050759.1"/>
    </source>
</evidence>
<sequence length="489" mass="54301">ADGVDPAEAARADTVAALPDAVGSDGSENLDSCDRWQLLAKYKTVQALVAAVIREKTDEQLHSLRINVILEDILAKAGGKVTMAELLQEKDEFISASMTAVPKELSRRLLRAVKKPPAAAGRPSQIDSQCVQKTYLLTFSNLDPVNAPTREAILETVLRAFDTADYGSTACVTHACVFREQHGSGKWHFHVATALSEPCRSVRWKKQLVKAGYVAHFANMAIDDHSKHRKMQYAHMLRYLWLPSEHKGLSALDKDPLLWCCGGRKHPPLLDAINGALDSAAVEEKVAERFLQRWAAGKRGPCKFSDLELWPIAMQLGLQADDPVLLAKLLQHGRNSGNERLLTYLFRNSGSIREKVGMCCALETCDQVVADAQTTTWKRFTSALDQPCCCDRTWAPAAREILRNNGIDEGELCQHLRCALLSGLQKKGDVLCFTGSGNEGKSFVLKPLSMIFQRVSWRGTFPSHALWFSIFPELEIIPQELLRDKSEVR</sequence>
<proteinExistence type="predicted"/>
<keyword evidence="2" id="KW-1185">Reference proteome</keyword>
<feature type="non-terminal residue" evidence="1">
    <location>
        <position position="1"/>
    </location>
</feature>
<dbReference type="EMBL" id="CAXAMM010021888">
    <property type="protein sequence ID" value="CAK9050759.1"/>
    <property type="molecule type" value="Genomic_DNA"/>
</dbReference>
<reference evidence="1 2" key="1">
    <citation type="submission" date="2024-02" db="EMBL/GenBank/DDBJ databases">
        <authorList>
            <person name="Chen Y."/>
            <person name="Shah S."/>
            <person name="Dougan E. K."/>
            <person name="Thang M."/>
            <person name="Chan C."/>
        </authorList>
    </citation>
    <scope>NUCLEOTIDE SEQUENCE [LARGE SCALE GENOMIC DNA]</scope>
</reference>
<evidence type="ECO:0000313" key="2">
    <source>
        <dbReference type="Proteomes" id="UP001642464"/>
    </source>
</evidence>
<comment type="caution">
    <text evidence="1">The sequence shown here is derived from an EMBL/GenBank/DDBJ whole genome shotgun (WGS) entry which is preliminary data.</text>
</comment>
<organism evidence="1 2">
    <name type="scientific">Durusdinium trenchii</name>
    <dbReference type="NCBI Taxonomy" id="1381693"/>
    <lineage>
        <taxon>Eukaryota</taxon>
        <taxon>Sar</taxon>
        <taxon>Alveolata</taxon>
        <taxon>Dinophyceae</taxon>
        <taxon>Suessiales</taxon>
        <taxon>Symbiodiniaceae</taxon>
        <taxon>Durusdinium</taxon>
    </lineage>
</organism>
<gene>
    <name evidence="1" type="ORF">SCF082_LOCUS27947</name>
</gene>
<dbReference type="Proteomes" id="UP001642464">
    <property type="component" value="Unassembled WGS sequence"/>
</dbReference>